<dbReference type="InterPro" id="IPR029068">
    <property type="entry name" value="Glyas_Bleomycin-R_OHBP_Dase"/>
</dbReference>
<reference evidence="2" key="1">
    <citation type="submission" date="2022-08" db="EMBL/GenBank/DDBJ databases">
        <authorList>
            <person name="Deng Y."/>
            <person name="Han X.-F."/>
            <person name="Zhang Y.-Q."/>
        </authorList>
    </citation>
    <scope>NUCLEOTIDE SEQUENCE</scope>
    <source>
        <strain evidence="2">CPCC 205763</strain>
    </source>
</reference>
<dbReference type="EMBL" id="JANLCM010000002">
    <property type="protein sequence ID" value="MCS5719927.1"/>
    <property type="molecule type" value="Genomic_DNA"/>
</dbReference>
<dbReference type="Proteomes" id="UP001165584">
    <property type="component" value="Unassembled WGS sequence"/>
</dbReference>
<evidence type="ECO:0000259" key="1">
    <source>
        <dbReference type="PROSITE" id="PS51819"/>
    </source>
</evidence>
<comment type="caution">
    <text evidence="2">The sequence shown here is derived from an EMBL/GenBank/DDBJ whole genome shotgun (WGS) entry which is preliminary data.</text>
</comment>
<dbReference type="Gene3D" id="3.10.180.10">
    <property type="entry name" value="2,3-Dihydroxybiphenyl 1,2-Dioxygenase, domain 1"/>
    <property type="match status" value="1"/>
</dbReference>
<accession>A0ABT2GWH1</accession>
<sequence length="128" mass="13669">MLSTKHGFSGFSVRDIEATRAFYTETLGLKVSPDAMGILEITLPGGASVIAYPKDDHVPATFTVLNLVVDDIDVAIDELAAAGVSMQHYDGMEEQDEKGVLRGRAANMGPDIAWFLDPSGNVLSVLTD</sequence>
<dbReference type="SUPFAM" id="SSF54593">
    <property type="entry name" value="Glyoxalase/Bleomycin resistance protein/Dihydroxybiphenyl dioxygenase"/>
    <property type="match status" value="1"/>
</dbReference>
<keyword evidence="3" id="KW-1185">Reference proteome</keyword>
<evidence type="ECO:0000313" key="3">
    <source>
        <dbReference type="Proteomes" id="UP001165584"/>
    </source>
</evidence>
<dbReference type="PROSITE" id="PS51819">
    <property type="entry name" value="VOC"/>
    <property type="match status" value="1"/>
</dbReference>
<organism evidence="2 3">
    <name type="scientific">Herbiconiux aconitum</name>
    <dbReference type="NCBI Taxonomy" id="2970913"/>
    <lineage>
        <taxon>Bacteria</taxon>
        <taxon>Bacillati</taxon>
        <taxon>Actinomycetota</taxon>
        <taxon>Actinomycetes</taxon>
        <taxon>Micrococcales</taxon>
        <taxon>Microbacteriaceae</taxon>
        <taxon>Herbiconiux</taxon>
    </lineage>
</organism>
<dbReference type="InterPro" id="IPR037523">
    <property type="entry name" value="VOC_core"/>
</dbReference>
<dbReference type="InterPro" id="IPR004360">
    <property type="entry name" value="Glyas_Fos-R_dOase_dom"/>
</dbReference>
<dbReference type="RefSeq" id="WP_259509555.1">
    <property type="nucleotide sequence ID" value="NZ_JANLCM010000002.1"/>
</dbReference>
<protein>
    <submittedName>
        <fullName evidence="2">VOC family protein</fullName>
    </submittedName>
</protein>
<name>A0ABT2GWH1_9MICO</name>
<gene>
    <name evidence="2" type="ORF">N1027_17490</name>
</gene>
<proteinExistence type="predicted"/>
<evidence type="ECO:0000313" key="2">
    <source>
        <dbReference type="EMBL" id="MCS5719927.1"/>
    </source>
</evidence>
<feature type="domain" description="VOC" evidence="1">
    <location>
        <begin position="5"/>
        <end position="128"/>
    </location>
</feature>
<dbReference type="Pfam" id="PF00903">
    <property type="entry name" value="Glyoxalase"/>
    <property type="match status" value="1"/>
</dbReference>